<dbReference type="OrthoDB" id="360430at2"/>
<keyword evidence="4" id="KW-0175">Coiled coil</keyword>
<evidence type="ECO:0000259" key="6">
    <source>
        <dbReference type="Pfam" id="PF04586"/>
    </source>
</evidence>
<accession>A0A410DQ56</accession>
<dbReference type="InterPro" id="IPR054613">
    <property type="entry name" value="Peptidase_S78_dom"/>
</dbReference>
<name>A0A410DQ56_9CLOT</name>
<keyword evidence="8" id="KW-1185">Reference proteome</keyword>
<feature type="coiled-coil region" evidence="4">
    <location>
        <begin position="177"/>
        <end position="230"/>
    </location>
</feature>
<evidence type="ECO:0000256" key="1">
    <source>
        <dbReference type="ARBA" id="ARBA00022612"/>
    </source>
</evidence>
<dbReference type="Proteomes" id="UP000286268">
    <property type="component" value="Chromosome"/>
</dbReference>
<reference evidence="7 8" key="1">
    <citation type="submission" date="2018-01" db="EMBL/GenBank/DDBJ databases">
        <title>Genome Sequencing and Assembly of Anaerobacter polyendosporus strain CT4.</title>
        <authorList>
            <person name="Tachaapaikoon C."/>
            <person name="Sutheeworapong S."/>
            <person name="Jenjaroenpun P."/>
            <person name="Wongsurawat T."/>
            <person name="Nookeaw I."/>
            <person name="Cheawchanlertfa P."/>
            <person name="Kosugi A."/>
            <person name="Cheevadhanarak S."/>
            <person name="Ratanakhanokchai K."/>
        </authorList>
    </citation>
    <scope>NUCLEOTIDE SEQUENCE [LARGE SCALE GENOMIC DNA]</scope>
    <source>
        <strain evidence="7 8">CT4</strain>
    </source>
</reference>
<organism evidence="7 8">
    <name type="scientific">Clostridium manihotivorum</name>
    <dbReference type="NCBI Taxonomy" id="2320868"/>
    <lineage>
        <taxon>Bacteria</taxon>
        <taxon>Bacillati</taxon>
        <taxon>Bacillota</taxon>
        <taxon>Clostridia</taxon>
        <taxon>Eubacteriales</taxon>
        <taxon>Clostridiaceae</taxon>
        <taxon>Clostridium</taxon>
    </lineage>
</organism>
<keyword evidence="1" id="KW-1188">Viral release from host cell</keyword>
<keyword evidence="2" id="KW-0645">Protease</keyword>
<gene>
    <name evidence="7" type="ORF">C1I91_06035</name>
</gene>
<evidence type="ECO:0000256" key="4">
    <source>
        <dbReference type="SAM" id="Coils"/>
    </source>
</evidence>
<protein>
    <recommendedName>
        <fullName evidence="6">Prohead serine protease domain-containing protein</fullName>
    </recommendedName>
</protein>
<dbReference type="RefSeq" id="WP_128212021.1">
    <property type="nucleotide sequence ID" value="NZ_CP025746.1"/>
</dbReference>
<keyword evidence="3" id="KW-0378">Hydrolase</keyword>
<dbReference type="AlphaFoldDB" id="A0A410DQ56"/>
<feature type="region of interest" description="Disordered" evidence="5">
    <location>
        <begin position="257"/>
        <end position="282"/>
    </location>
</feature>
<dbReference type="KEGG" id="cmah:C1I91_06035"/>
<dbReference type="EMBL" id="CP025746">
    <property type="protein sequence ID" value="QAA31239.1"/>
    <property type="molecule type" value="Genomic_DNA"/>
</dbReference>
<dbReference type="GO" id="GO:0006508">
    <property type="term" value="P:proteolysis"/>
    <property type="evidence" value="ECO:0007669"/>
    <property type="project" value="UniProtKB-KW"/>
</dbReference>
<evidence type="ECO:0000313" key="7">
    <source>
        <dbReference type="EMBL" id="QAA31239.1"/>
    </source>
</evidence>
<dbReference type="Pfam" id="PF04586">
    <property type="entry name" value="Peptidase_S78"/>
    <property type="match status" value="1"/>
</dbReference>
<proteinExistence type="predicted"/>
<feature type="domain" description="Prohead serine protease" evidence="6">
    <location>
        <begin position="57"/>
        <end position="148"/>
    </location>
</feature>
<sequence length="298" mass="33968">MRVIGKQLKQFVFETKVLDEQNRIIEMIGSTEDFDRVGDRMFMNGVVLDNYLRNPIILPNHDYHSQAIGKSLSVNVVGSKLIFKIQFADTELGREWFYLYANKFMNASSIGFIGLEYKPNSEGGYDFLKWELLELSLVTVPCNPNAIQRAYEDKKISKALFDLINKNNEGDTDDMKVEEVQKLIDKAVDEKVKALETKHSNEMSAKVKEIETLNDKVKELEDQVKEKAGASLSKATLDCLCKACDGISEHVKSIKDMCDNSKPNKDGEEDDDEAKEYSEEDIRKMVSENIEKLLKEAK</sequence>
<evidence type="ECO:0000256" key="2">
    <source>
        <dbReference type="ARBA" id="ARBA00022670"/>
    </source>
</evidence>
<evidence type="ECO:0000256" key="3">
    <source>
        <dbReference type="ARBA" id="ARBA00022801"/>
    </source>
</evidence>
<evidence type="ECO:0000313" key="8">
    <source>
        <dbReference type="Proteomes" id="UP000286268"/>
    </source>
</evidence>
<evidence type="ECO:0000256" key="5">
    <source>
        <dbReference type="SAM" id="MobiDB-lite"/>
    </source>
</evidence>
<feature type="compositionally biased region" description="Basic and acidic residues" evidence="5">
    <location>
        <begin position="257"/>
        <end position="266"/>
    </location>
</feature>
<dbReference type="GO" id="GO:0008233">
    <property type="term" value="F:peptidase activity"/>
    <property type="evidence" value="ECO:0007669"/>
    <property type="project" value="UniProtKB-KW"/>
</dbReference>